<comment type="caution">
    <text evidence="1">The sequence shown here is derived from an EMBL/GenBank/DDBJ whole genome shotgun (WGS) entry which is preliminary data.</text>
</comment>
<dbReference type="EMBL" id="VSRR010027741">
    <property type="protein sequence ID" value="MPC68382.1"/>
    <property type="molecule type" value="Genomic_DNA"/>
</dbReference>
<protein>
    <submittedName>
        <fullName evidence="1">Uncharacterized protein</fullName>
    </submittedName>
</protein>
<accession>A0A5B7HBI4</accession>
<evidence type="ECO:0000313" key="2">
    <source>
        <dbReference type="Proteomes" id="UP000324222"/>
    </source>
</evidence>
<gene>
    <name evidence="1" type="ORF">E2C01_062582</name>
</gene>
<dbReference type="AlphaFoldDB" id="A0A5B7HBI4"/>
<keyword evidence="2" id="KW-1185">Reference proteome</keyword>
<dbReference type="OrthoDB" id="8055321at2759"/>
<dbReference type="Proteomes" id="UP000324222">
    <property type="component" value="Unassembled WGS sequence"/>
</dbReference>
<organism evidence="1 2">
    <name type="scientific">Portunus trituberculatus</name>
    <name type="common">Swimming crab</name>
    <name type="synonym">Neptunus trituberculatus</name>
    <dbReference type="NCBI Taxonomy" id="210409"/>
    <lineage>
        <taxon>Eukaryota</taxon>
        <taxon>Metazoa</taxon>
        <taxon>Ecdysozoa</taxon>
        <taxon>Arthropoda</taxon>
        <taxon>Crustacea</taxon>
        <taxon>Multicrustacea</taxon>
        <taxon>Malacostraca</taxon>
        <taxon>Eumalacostraca</taxon>
        <taxon>Eucarida</taxon>
        <taxon>Decapoda</taxon>
        <taxon>Pleocyemata</taxon>
        <taxon>Brachyura</taxon>
        <taxon>Eubrachyura</taxon>
        <taxon>Portunoidea</taxon>
        <taxon>Portunidae</taxon>
        <taxon>Portuninae</taxon>
        <taxon>Portunus</taxon>
    </lineage>
</organism>
<reference evidence="1 2" key="1">
    <citation type="submission" date="2019-05" db="EMBL/GenBank/DDBJ databases">
        <title>Another draft genome of Portunus trituberculatus and its Hox gene families provides insights of decapod evolution.</title>
        <authorList>
            <person name="Jeong J.-H."/>
            <person name="Song I."/>
            <person name="Kim S."/>
            <person name="Choi T."/>
            <person name="Kim D."/>
            <person name="Ryu S."/>
            <person name="Kim W."/>
        </authorList>
    </citation>
    <scope>NUCLEOTIDE SEQUENCE [LARGE SCALE GENOMIC DNA]</scope>
    <source>
        <tissue evidence="1">Muscle</tissue>
    </source>
</reference>
<evidence type="ECO:0000313" key="1">
    <source>
        <dbReference type="EMBL" id="MPC68382.1"/>
    </source>
</evidence>
<sequence>MAARGGPLRRHLRQRRSFRERKDVLNELDDRELVKKKRYWQDPTGIIFVTNLVRERLKRPTARNKASLP</sequence>
<name>A0A5B7HBI4_PORTR</name>
<proteinExistence type="predicted"/>